<proteinExistence type="predicted"/>
<accession>A0A645GLJ7</accession>
<gene>
    <name evidence="2" type="ORF">SDC9_175232</name>
</gene>
<reference evidence="2" key="1">
    <citation type="submission" date="2019-08" db="EMBL/GenBank/DDBJ databases">
        <authorList>
            <person name="Kucharzyk K."/>
            <person name="Murdoch R.W."/>
            <person name="Higgins S."/>
            <person name="Loffler F."/>
        </authorList>
    </citation>
    <scope>NUCLEOTIDE SEQUENCE</scope>
</reference>
<dbReference type="AlphaFoldDB" id="A0A645GLJ7"/>
<dbReference type="EMBL" id="VSSQ01077810">
    <property type="protein sequence ID" value="MPN27798.1"/>
    <property type="molecule type" value="Genomic_DNA"/>
</dbReference>
<evidence type="ECO:0000256" key="1">
    <source>
        <dbReference type="SAM" id="MobiDB-lite"/>
    </source>
</evidence>
<evidence type="ECO:0000313" key="2">
    <source>
        <dbReference type="EMBL" id="MPN27798.1"/>
    </source>
</evidence>
<protein>
    <submittedName>
        <fullName evidence="2">Uncharacterized protein</fullName>
    </submittedName>
</protein>
<comment type="caution">
    <text evidence="2">The sequence shown here is derived from an EMBL/GenBank/DDBJ whole genome shotgun (WGS) entry which is preliminary data.</text>
</comment>
<feature type="region of interest" description="Disordered" evidence="1">
    <location>
        <begin position="1"/>
        <end position="23"/>
    </location>
</feature>
<organism evidence="2">
    <name type="scientific">bioreactor metagenome</name>
    <dbReference type="NCBI Taxonomy" id="1076179"/>
    <lineage>
        <taxon>unclassified sequences</taxon>
        <taxon>metagenomes</taxon>
        <taxon>ecological metagenomes</taxon>
    </lineage>
</organism>
<sequence>MQRGPGSLTPAEGLQYRQQNPLGRRRAAGYEQIHRHCVLDPFTEDVTLCEYATGYGACPHGHHCLGGRGGVEGLQRSPAHIVGHGARNEEHVRMPGRCDYLDAEPPHIVVRVGHAVHLHLAGIAGARIQLPYRH</sequence>
<name>A0A645GLJ7_9ZZZZ</name>